<dbReference type="FunFam" id="1.10.3520.10:FF:000001">
    <property type="entry name" value="Pleckstrin domain-containing family A member 8"/>
    <property type="match status" value="1"/>
</dbReference>
<dbReference type="Proteomes" id="UP000078595">
    <property type="component" value="Chromosome 1"/>
</dbReference>
<sequence>MAAPQPQFFETITKSFTEVTITEAGVDTAEFLDAAENLVKIFGLFGNPAFVVVQNDLTGNITKIRAYLAANPESGKTLESILAAEKANIPKPKDRTATDALTWLLRGLKFTSLGLKYNLDNPSEELSASFTKGYEGSLKKHHGMMVRPVFYLAMKACPYRANFYPKLGEPQSEVIPKLEAWLKALQDIVAKEEAVFKAGGYGEI</sequence>
<proteinExistence type="predicted"/>
<dbReference type="GeneID" id="28964144"/>
<protein>
    <submittedName>
        <fullName evidence="3">Het-c2 protein</fullName>
    </submittedName>
</protein>
<reference evidence="3" key="1">
    <citation type="submission" date="2013-07" db="EMBL/GenBank/DDBJ databases">
        <title>The Genome Sequence of Cryptococcus dejecticola CBS10117.</title>
        <authorList>
            <consortium name="The Broad Institute Genome Sequencing Platform"/>
            <person name="Cuomo C."/>
            <person name="Litvintseva A."/>
            <person name="Chen Y."/>
            <person name="Heitman J."/>
            <person name="Sun S."/>
            <person name="Springer D."/>
            <person name="Dromer F."/>
            <person name="Young S.K."/>
            <person name="Zeng Q."/>
            <person name="Gargeya S."/>
            <person name="Fitzgerald M."/>
            <person name="Abouelleil A."/>
            <person name="Alvarado L."/>
            <person name="Berlin A.M."/>
            <person name="Chapman S.B."/>
            <person name="Dewar J."/>
            <person name="Goldberg J."/>
            <person name="Griggs A."/>
            <person name="Gujja S."/>
            <person name="Hansen M."/>
            <person name="Howarth C."/>
            <person name="Imamovic A."/>
            <person name="Larimer J."/>
            <person name="McCowan C."/>
            <person name="Murphy C."/>
            <person name="Pearson M."/>
            <person name="Priest M."/>
            <person name="Roberts A."/>
            <person name="Saif S."/>
            <person name="Shea T."/>
            <person name="Sykes S."/>
            <person name="Wortman J."/>
            <person name="Nusbaum C."/>
            <person name="Birren B."/>
        </authorList>
    </citation>
    <scope>NUCLEOTIDE SEQUENCE [LARGE SCALE GENOMIC DNA]</scope>
    <source>
        <strain evidence="3">CBS 10117</strain>
    </source>
</reference>
<dbReference type="STRING" id="1296121.A0A1A6AF25"/>
<dbReference type="Gene3D" id="1.10.3520.10">
    <property type="entry name" value="Glycolipid transfer protein"/>
    <property type="match status" value="1"/>
</dbReference>
<dbReference type="PANTHER" id="PTHR10219">
    <property type="entry name" value="GLYCOLIPID TRANSFER PROTEIN-RELATED"/>
    <property type="match status" value="1"/>
</dbReference>
<keyword evidence="5" id="KW-1185">Reference proteome</keyword>
<dbReference type="KEGG" id="kdj:28964144"/>
<evidence type="ECO:0000313" key="5">
    <source>
        <dbReference type="Proteomes" id="UP000078595"/>
    </source>
</evidence>
<reference evidence="4" key="2">
    <citation type="submission" date="2013-07" db="EMBL/GenBank/DDBJ databases">
        <authorList>
            <consortium name="The Broad Institute Genome Sequencing Platform"/>
            <person name="Cuomo C."/>
            <person name="Litvintseva A."/>
            <person name="Chen Y."/>
            <person name="Heitman J."/>
            <person name="Sun S."/>
            <person name="Springer D."/>
            <person name="Dromer F."/>
            <person name="Young S.K."/>
            <person name="Zeng Q."/>
            <person name="Gargeya S."/>
            <person name="Fitzgerald M."/>
            <person name="Abouelleil A."/>
            <person name="Alvarado L."/>
            <person name="Berlin A.M."/>
            <person name="Chapman S.B."/>
            <person name="Dewar J."/>
            <person name="Goldberg J."/>
            <person name="Griggs A."/>
            <person name="Gujja S."/>
            <person name="Hansen M."/>
            <person name="Howarth C."/>
            <person name="Imamovic A."/>
            <person name="Larimer J."/>
            <person name="McCowan C."/>
            <person name="Murphy C."/>
            <person name="Pearson M."/>
            <person name="Priest M."/>
            <person name="Roberts A."/>
            <person name="Saif S."/>
            <person name="Shea T."/>
            <person name="Sykes S."/>
            <person name="Wortman J."/>
            <person name="Nusbaum C."/>
            <person name="Birren B."/>
        </authorList>
    </citation>
    <scope>NUCLEOTIDE SEQUENCE</scope>
    <source>
        <strain evidence="4">CBS 10117</strain>
    </source>
</reference>
<dbReference type="GO" id="GO:1902387">
    <property type="term" value="F:ceramide 1-phosphate binding"/>
    <property type="evidence" value="ECO:0007669"/>
    <property type="project" value="TreeGrafter"/>
</dbReference>
<dbReference type="InterPro" id="IPR014830">
    <property type="entry name" value="Glycolipid_transfer_prot_dom"/>
</dbReference>
<dbReference type="SUPFAM" id="SSF110004">
    <property type="entry name" value="Glycolipid transfer protein, GLTP"/>
    <property type="match status" value="1"/>
</dbReference>
<reference evidence="4" key="3">
    <citation type="submission" date="2024-02" db="EMBL/GenBank/DDBJ databases">
        <title>Comparative genomics of Cryptococcus and Kwoniella reveals pathogenesis evolution and contrasting modes of karyotype evolution via chromosome fusion or intercentromeric recombination.</title>
        <authorList>
            <person name="Coelho M.A."/>
            <person name="David-Palma M."/>
            <person name="Shea T."/>
            <person name="Bowers K."/>
            <person name="McGinley-Smith S."/>
            <person name="Mohammad A.W."/>
            <person name="Gnirke A."/>
            <person name="Yurkov A.M."/>
            <person name="Nowrousian M."/>
            <person name="Sun S."/>
            <person name="Cuomo C.A."/>
            <person name="Heitman J."/>
        </authorList>
    </citation>
    <scope>NUCLEOTIDE SEQUENCE</scope>
    <source>
        <strain evidence="4">CBS 10117</strain>
    </source>
</reference>
<dbReference type="EMBL" id="CP144530">
    <property type="protein sequence ID" value="WWC57911.1"/>
    <property type="molecule type" value="Genomic_DNA"/>
</dbReference>
<dbReference type="OrthoDB" id="205255at2759"/>
<dbReference type="VEuPathDB" id="FungiDB:I303_00445"/>
<accession>A0A1A6AF25</accession>
<dbReference type="GO" id="GO:0016020">
    <property type="term" value="C:membrane"/>
    <property type="evidence" value="ECO:0007669"/>
    <property type="project" value="TreeGrafter"/>
</dbReference>
<feature type="domain" description="Glycolipid transfer protein" evidence="2">
    <location>
        <begin position="26"/>
        <end position="169"/>
    </location>
</feature>
<dbReference type="GO" id="GO:0005829">
    <property type="term" value="C:cytosol"/>
    <property type="evidence" value="ECO:0007669"/>
    <property type="project" value="TreeGrafter"/>
</dbReference>
<evidence type="ECO:0000313" key="3">
    <source>
        <dbReference type="EMBL" id="OBR88628.1"/>
    </source>
</evidence>
<gene>
    <name evidence="3" type="ORF">I303_00445</name>
    <name evidence="4" type="ORF">I303_100446</name>
</gene>
<dbReference type="Pfam" id="PF08718">
    <property type="entry name" value="GLTP"/>
    <property type="match status" value="1"/>
</dbReference>
<organism evidence="3">
    <name type="scientific">Kwoniella dejecticola CBS 10117</name>
    <dbReference type="NCBI Taxonomy" id="1296121"/>
    <lineage>
        <taxon>Eukaryota</taxon>
        <taxon>Fungi</taxon>
        <taxon>Dikarya</taxon>
        <taxon>Basidiomycota</taxon>
        <taxon>Agaricomycotina</taxon>
        <taxon>Tremellomycetes</taxon>
        <taxon>Tremellales</taxon>
        <taxon>Cryptococcaceae</taxon>
        <taxon>Kwoniella</taxon>
    </lineage>
</organism>
<dbReference type="RefSeq" id="XP_018266470.1">
    <property type="nucleotide sequence ID" value="XM_018403816.1"/>
</dbReference>
<dbReference type="InterPro" id="IPR036497">
    <property type="entry name" value="GLTP_sf"/>
</dbReference>
<evidence type="ECO:0000256" key="1">
    <source>
        <dbReference type="ARBA" id="ARBA00022448"/>
    </source>
</evidence>
<dbReference type="GO" id="GO:1902388">
    <property type="term" value="F:ceramide 1-phosphate transfer activity"/>
    <property type="evidence" value="ECO:0007669"/>
    <property type="project" value="TreeGrafter"/>
</dbReference>
<dbReference type="PANTHER" id="PTHR10219:SF25">
    <property type="entry name" value="PLECKSTRIN HOMOLOGY DOMAIN-CONTAINING FAMILY A MEMBER 8"/>
    <property type="match status" value="1"/>
</dbReference>
<dbReference type="EMBL" id="KI894027">
    <property type="protein sequence ID" value="OBR88628.1"/>
    <property type="molecule type" value="Genomic_DNA"/>
</dbReference>
<name>A0A1A6AF25_9TREE</name>
<keyword evidence="1" id="KW-0813">Transport</keyword>
<dbReference type="AlphaFoldDB" id="A0A1A6AF25"/>
<evidence type="ECO:0000313" key="4">
    <source>
        <dbReference type="EMBL" id="WWC57911.1"/>
    </source>
</evidence>
<evidence type="ECO:0000259" key="2">
    <source>
        <dbReference type="Pfam" id="PF08718"/>
    </source>
</evidence>